<evidence type="ECO:0000313" key="2">
    <source>
        <dbReference type="Proteomes" id="UP001498421"/>
    </source>
</evidence>
<evidence type="ECO:0000313" key="1">
    <source>
        <dbReference type="EMBL" id="KAK7431126.1"/>
    </source>
</evidence>
<proteinExistence type="predicted"/>
<dbReference type="Proteomes" id="UP001498421">
    <property type="component" value="Unassembled WGS sequence"/>
</dbReference>
<keyword evidence="2" id="KW-1185">Reference proteome</keyword>
<gene>
    <name evidence="1" type="ORF">QQZ08_002407</name>
</gene>
<dbReference type="EMBL" id="JAZAVK010000014">
    <property type="protein sequence ID" value="KAK7431126.1"/>
    <property type="molecule type" value="Genomic_DNA"/>
</dbReference>
<comment type="caution">
    <text evidence="1">The sequence shown here is derived from an EMBL/GenBank/DDBJ whole genome shotgun (WGS) entry which is preliminary data.</text>
</comment>
<reference evidence="1 2" key="1">
    <citation type="journal article" date="2025" name="Microbiol. Resour. Announc.">
        <title>Draft genome sequences for Neonectria magnoliae and Neonectria punicea, canker pathogens of Liriodendron tulipifera and Acer saccharum in West Virginia.</title>
        <authorList>
            <person name="Petronek H.M."/>
            <person name="Kasson M.T."/>
            <person name="Metheny A.M."/>
            <person name="Stauder C.M."/>
            <person name="Lovett B."/>
            <person name="Lynch S.C."/>
            <person name="Garnas J.R."/>
            <person name="Kasson L.R."/>
            <person name="Stajich J.E."/>
        </authorList>
    </citation>
    <scope>NUCLEOTIDE SEQUENCE [LARGE SCALE GENOMIC DNA]</scope>
    <source>
        <strain evidence="1 2">NRRL 64651</strain>
    </source>
</reference>
<organism evidence="1 2">
    <name type="scientific">Neonectria magnoliae</name>
    <dbReference type="NCBI Taxonomy" id="2732573"/>
    <lineage>
        <taxon>Eukaryota</taxon>
        <taxon>Fungi</taxon>
        <taxon>Dikarya</taxon>
        <taxon>Ascomycota</taxon>
        <taxon>Pezizomycotina</taxon>
        <taxon>Sordariomycetes</taxon>
        <taxon>Hypocreomycetidae</taxon>
        <taxon>Hypocreales</taxon>
        <taxon>Nectriaceae</taxon>
        <taxon>Neonectria</taxon>
    </lineage>
</organism>
<name>A0ABR1IC47_9HYPO</name>
<sequence>MSRTPSSGVTSGTSISSSLELAGYHKIISELVAVTIQYDGHDRLCQQLGDVPIGTPLAKVKGISLDNFKKWNVHRETHRMWRLFFYSTETETLVVKFPSTPHEDLHVRIYDELVIASVANGSRSHSKGYGSTTYFMRKTGRMTAAGEGDSSFGPIPATHNDRFPTVIIEAGWTQTSPAIHAKMHWWFDVSDGAVKIVLLAIASVSHRQITVEKWKLGVANPRPGATTTRSSSSMVPILHQILIITRTPGTSNNNPASFQVTGTPLRLEFEDVFLRAPVATQTNLLLNGAYFQEYASLVWDSYDGDIAA</sequence>
<accession>A0ABR1IC47</accession>
<protein>
    <submittedName>
        <fullName evidence="1">Uncharacterized protein</fullName>
    </submittedName>
</protein>